<organism evidence="6 7">
    <name type="scientific">Dictyostelium firmibasis</name>
    <dbReference type="NCBI Taxonomy" id="79012"/>
    <lineage>
        <taxon>Eukaryota</taxon>
        <taxon>Amoebozoa</taxon>
        <taxon>Evosea</taxon>
        <taxon>Eumycetozoa</taxon>
        <taxon>Dictyostelia</taxon>
        <taxon>Dictyosteliales</taxon>
        <taxon>Dictyosteliaceae</taxon>
        <taxon>Dictyostelium</taxon>
    </lineage>
</organism>
<comment type="subcellular location">
    <subcellularLocation>
        <location evidence="1">Lysosome membrane</location>
    </subcellularLocation>
</comment>
<dbReference type="PANTHER" id="PTHR21146:SF0">
    <property type="entry name" value="BLOC-1-RELATED COMPLEX SUBUNIT 8"/>
    <property type="match status" value="1"/>
</dbReference>
<dbReference type="GO" id="GO:0005765">
    <property type="term" value="C:lysosomal membrane"/>
    <property type="evidence" value="ECO:0007669"/>
    <property type="project" value="UniProtKB-SubCell"/>
</dbReference>
<feature type="compositionally biased region" description="Low complexity" evidence="5">
    <location>
        <begin position="187"/>
        <end position="209"/>
    </location>
</feature>
<keyword evidence="3" id="KW-0472">Membrane</keyword>
<feature type="compositionally biased region" description="Pro residues" evidence="5">
    <location>
        <begin position="325"/>
        <end position="336"/>
    </location>
</feature>
<dbReference type="PANTHER" id="PTHR21146">
    <property type="entry name" value="MEF2B PROTEIN"/>
    <property type="match status" value="1"/>
</dbReference>
<evidence type="ECO:0000313" key="7">
    <source>
        <dbReference type="Proteomes" id="UP001344447"/>
    </source>
</evidence>
<comment type="similarity">
    <text evidence="2">Belongs to the BORCS8 family.</text>
</comment>
<evidence type="ECO:0000256" key="3">
    <source>
        <dbReference type="ARBA" id="ARBA00023136"/>
    </source>
</evidence>
<evidence type="ECO:0000256" key="4">
    <source>
        <dbReference type="ARBA" id="ARBA00023228"/>
    </source>
</evidence>
<dbReference type="Proteomes" id="UP001344447">
    <property type="component" value="Unassembled WGS sequence"/>
</dbReference>
<keyword evidence="4" id="KW-0458">Lysosome</keyword>
<gene>
    <name evidence="6" type="ORF">RB653_008392</name>
</gene>
<reference evidence="6 7" key="1">
    <citation type="submission" date="2023-11" db="EMBL/GenBank/DDBJ databases">
        <title>Dfirmibasis_genome.</title>
        <authorList>
            <person name="Edelbroek B."/>
            <person name="Kjellin J."/>
            <person name="Jerlstrom-Hultqvist J."/>
            <person name="Soderbom F."/>
        </authorList>
    </citation>
    <scope>NUCLEOTIDE SEQUENCE [LARGE SCALE GENOMIC DNA]</scope>
    <source>
        <strain evidence="6 7">TNS-C-14</strain>
    </source>
</reference>
<feature type="region of interest" description="Disordered" evidence="5">
    <location>
        <begin position="187"/>
        <end position="211"/>
    </location>
</feature>
<dbReference type="EMBL" id="JAVFKY010000003">
    <property type="protein sequence ID" value="KAK5578719.1"/>
    <property type="molecule type" value="Genomic_DNA"/>
</dbReference>
<dbReference type="Pfam" id="PF10167">
    <property type="entry name" value="BORCS8"/>
    <property type="match status" value="1"/>
</dbReference>
<comment type="caution">
    <text evidence="6">The sequence shown here is derived from an EMBL/GenBank/DDBJ whole genome shotgun (WGS) entry which is preliminary data.</text>
</comment>
<feature type="region of interest" description="Disordered" evidence="5">
    <location>
        <begin position="323"/>
        <end position="344"/>
    </location>
</feature>
<sequence length="344" mass="38905">MSSILKSSTGSVHSNNSSNHSSINNLSQLSGSHGVEQQQQQQQQLRPILTLDASTAKLMYQTSQEMSSYIQQIANEPTIGLFHVQDHIRRNIPKNVELKKNIKALGEKIEEKSFDIDYSTKTIKSFSEIQTFSNISSLLQQSIERANKLVNSKSLLFVNSQMAAPSSSKTFSSFQQQHQIYQQQNNLTPSKSNYSTLSSNNNNAEQKNNMDVSEKIEKKKIENEEKEDININESDEHSKDEKIFKAHLNKNPQWYPKVGDTAAIFFARSDRVDWDVKAEIDAAILFTQRQYPHIEINYAILTPVNNYDIVDMNLLAQLFAEKDLPPLPPTSPPTSPPSSKSKSK</sequence>
<dbReference type="AlphaFoldDB" id="A0AAN7YPB0"/>
<evidence type="ECO:0000313" key="6">
    <source>
        <dbReference type="EMBL" id="KAK5578719.1"/>
    </source>
</evidence>
<name>A0AAN7YPB0_9MYCE</name>
<accession>A0AAN7YPB0</accession>
<proteinExistence type="inferred from homology"/>
<feature type="region of interest" description="Disordered" evidence="5">
    <location>
        <begin position="1"/>
        <end position="44"/>
    </location>
</feature>
<evidence type="ECO:0000256" key="2">
    <source>
        <dbReference type="ARBA" id="ARBA00010463"/>
    </source>
</evidence>
<dbReference type="InterPro" id="IPR019320">
    <property type="entry name" value="BORCS8"/>
</dbReference>
<dbReference type="GO" id="GO:0099078">
    <property type="term" value="C:BORC complex"/>
    <property type="evidence" value="ECO:0007669"/>
    <property type="project" value="TreeGrafter"/>
</dbReference>
<evidence type="ECO:0000256" key="5">
    <source>
        <dbReference type="SAM" id="MobiDB-lite"/>
    </source>
</evidence>
<keyword evidence="7" id="KW-1185">Reference proteome</keyword>
<feature type="compositionally biased region" description="Low complexity" evidence="5">
    <location>
        <begin position="7"/>
        <end position="30"/>
    </location>
</feature>
<protein>
    <submittedName>
        <fullName evidence="6">Uncharacterized protein</fullName>
    </submittedName>
</protein>
<evidence type="ECO:0000256" key="1">
    <source>
        <dbReference type="ARBA" id="ARBA00004656"/>
    </source>
</evidence>